<dbReference type="EMBL" id="LUKN01003701">
    <property type="protein sequence ID" value="OAQ97056.1"/>
    <property type="molecule type" value="Genomic_DNA"/>
</dbReference>
<dbReference type="OMA" id="TEWKKTC"/>
<comment type="caution">
    <text evidence="2">The sequence shown here is derived from an EMBL/GenBank/DDBJ whole genome shotgun (WGS) entry which is preliminary data.</text>
</comment>
<gene>
    <name evidence="2" type="ORF">LLEC1_04796</name>
</gene>
<proteinExistence type="predicted"/>
<dbReference type="OrthoDB" id="185373at2759"/>
<keyword evidence="3" id="KW-1185">Reference proteome</keyword>
<feature type="region of interest" description="Disordered" evidence="1">
    <location>
        <begin position="88"/>
        <end position="107"/>
    </location>
</feature>
<protein>
    <submittedName>
        <fullName evidence="2">Uncharacterized protein</fullName>
    </submittedName>
</protein>
<sequence length="894" mass="99778">MASSSTALSKTAINTLRGVLFTTSFSVVLLAEERRRRIKIARTAVDNARKIHAAKANRGAEAAVALEPFDLEAHLARLEPESFVIPSRVRSSPHRREKRKEVDQTSVATVATSLHGSRATEPDAPPRNIQNDYIPLVHIAEVLAAGRRSYEASTAKRTTALKKLQRKPATVAQITELAAGGLGASEAPAIRHPVVISTVSTQNNSALPSHRLEYEHLRVTARDSKEASVEYNDAVAALIEAVQALPEYPDTSYDMFGTVVAALQEVGTHNETRRSFREILKDVVVNLLKYSVDLTADEMRAVLKASLFLKRSLVTILGRFLAWMDEQRPEDAIEVSRNVIAFFAQPGQALVWKDGQLIQEIIKVQSAHCSNLAIKEYNMLKSAGLFAHMKEPQLEYDVRREAVVAACAAGQTRFIDDEMDALRQLKGDKVETDFTLQAALMTQKVTLGACDTLFESLRALEKCTKPSSKEFQGHLRRLTDVFVKTHDVEELGRWLKYAAETYDMKLRTDWAFAVLNGYAYYHDVEGMMTWLEYCLAHGLRVDIDFATEWKKTCRGYLRFSKENAQKLWTRLARVMLRPQMDGSGHESKHRRGDLSKRLAGLAESGLWDKACLVFDAALSKSRFVCESSFELALEAHVQANGGNAESALRLLERARGHGKDTTVVLHKFLVNEIERRQSGDLGSLLSQAARCGCVIPADIYTLAVQKVVDKDLFAGHDILQQGVKQLANGKLAYNGYCFAKLLYIYIATHRYDAAQRLVSEFVSDRPFWHGTRLCKESIKFGIRELTKRAATKMEAGDTGESEDSPLNRELRLAENLQQALEHNEASRHEGGYQVTIAEMIMQVVDEAVKGKAAAAALEWQKQKLAKRSIRIEHPSPQTASTLRRGRIAHISVDK</sequence>
<dbReference type="AlphaFoldDB" id="A0A179I2W1"/>
<dbReference type="Proteomes" id="UP000243081">
    <property type="component" value="Unassembled WGS sequence"/>
</dbReference>
<evidence type="ECO:0000256" key="1">
    <source>
        <dbReference type="SAM" id="MobiDB-lite"/>
    </source>
</evidence>
<organism evidence="2 3">
    <name type="scientific">Cordyceps confragosa</name>
    <name type="common">Lecanicillium lecanii</name>
    <dbReference type="NCBI Taxonomy" id="2714763"/>
    <lineage>
        <taxon>Eukaryota</taxon>
        <taxon>Fungi</taxon>
        <taxon>Dikarya</taxon>
        <taxon>Ascomycota</taxon>
        <taxon>Pezizomycotina</taxon>
        <taxon>Sordariomycetes</taxon>
        <taxon>Hypocreomycetidae</taxon>
        <taxon>Hypocreales</taxon>
        <taxon>Cordycipitaceae</taxon>
        <taxon>Akanthomyces</taxon>
    </lineage>
</organism>
<evidence type="ECO:0000313" key="3">
    <source>
        <dbReference type="Proteomes" id="UP000243081"/>
    </source>
</evidence>
<reference evidence="2 3" key="1">
    <citation type="submission" date="2016-03" db="EMBL/GenBank/DDBJ databases">
        <title>Fine-scale spatial genetic structure of a fungal parasite of coffee scale insects.</title>
        <authorList>
            <person name="Jackson D."/>
            <person name="Zemenick K.A."/>
            <person name="Malloure B."/>
            <person name="Quandt C.A."/>
            <person name="James T.Y."/>
        </authorList>
    </citation>
    <scope>NUCLEOTIDE SEQUENCE [LARGE SCALE GENOMIC DNA]</scope>
    <source>
        <strain evidence="2 3">UM487</strain>
    </source>
</reference>
<evidence type="ECO:0000313" key="2">
    <source>
        <dbReference type="EMBL" id="OAQ97056.1"/>
    </source>
</evidence>
<accession>A0A179I2W1</accession>
<name>A0A179I2W1_CORDF</name>